<feature type="transmembrane region" description="Helical" evidence="1">
    <location>
        <begin position="36"/>
        <end position="52"/>
    </location>
</feature>
<proteinExistence type="predicted"/>
<name>A0A1F5ENK0_9BACT</name>
<keyword evidence="1" id="KW-1133">Transmembrane helix</keyword>
<protein>
    <submittedName>
        <fullName evidence="2">Uncharacterized protein</fullName>
    </submittedName>
</protein>
<organism evidence="2 3">
    <name type="scientific">Candidatus Campbellbacteria bacterium RIFCSPHIGHO2_01_FULL_34_10</name>
    <dbReference type="NCBI Taxonomy" id="1797577"/>
    <lineage>
        <taxon>Bacteria</taxon>
        <taxon>Candidatus Campbelliibacteriota</taxon>
    </lineage>
</organism>
<evidence type="ECO:0000313" key="3">
    <source>
        <dbReference type="Proteomes" id="UP000186670"/>
    </source>
</evidence>
<feature type="transmembrane region" description="Helical" evidence="1">
    <location>
        <begin position="12"/>
        <end position="30"/>
    </location>
</feature>
<sequence>MSNHIRVFFSKLFYCPGFFWGIFVAGSYLIFTQYEFIGWQLLLLCALILSWIKELERKNIYEECYGRKLFKKCFRKNDRHEK</sequence>
<accession>A0A1F5ENK0</accession>
<evidence type="ECO:0000256" key="1">
    <source>
        <dbReference type="SAM" id="Phobius"/>
    </source>
</evidence>
<comment type="caution">
    <text evidence="2">The sequence shown here is derived from an EMBL/GenBank/DDBJ whole genome shotgun (WGS) entry which is preliminary data.</text>
</comment>
<dbReference type="EMBL" id="MEZZ01000016">
    <property type="protein sequence ID" value="OGD68972.1"/>
    <property type="molecule type" value="Genomic_DNA"/>
</dbReference>
<keyword evidence="1" id="KW-0812">Transmembrane</keyword>
<dbReference type="Proteomes" id="UP000186670">
    <property type="component" value="Unassembled WGS sequence"/>
</dbReference>
<evidence type="ECO:0000313" key="2">
    <source>
        <dbReference type="EMBL" id="OGD68972.1"/>
    </source>
</evidence>
<keyword evidence="1" id="KW-0472">Membrane</keyword>
<reference evidence="2 3" key="1">
    <citation type="journal article" date="2016" name="Nat. Commun.">
        <title>Thousands of microbial genomes shed light on interconnected biogeochemical processes in an aquifer system.</title>
        <authorList>
            <person name="Anantharaman K."/>
            <person name="Brown C.T."/>
            <person name="Hug L.A."/>
            <person name="Sharon I."/>
            <person name="Castelle C.J."/>
            <person name="Probst A.J."/>
            <person name="Thomas B.C."/>
            <person name="Singh A."/>
            <person name="Wilkins M.J."/>
            <person name="Karaoz U."/>
            <person name="Brodie E.L."/>
            <person name="Williams K.H."/>
            <person name="Hubbard S.S."/>
            <person name="Banfield J.F."/>
        </authorList>
    </citation>
    <scope>NUCLEOTIDE SEQUENCE [LARGE SCALE GENOMIC DNA]</scope>
</reference>
<dbReference type="AlphaFoldDB" id="A0A1F5ENK0"/>
<gene>
    <name evidence="2" type="ORF">A2811_00550</name>
</gene>